<dbReference type="EMBL" id="HBUF01039115">
    <property type="protein sequence ID" value="CAG6617531.1"/>
    <property type="molecule type" value="Transcribed_RNA"/>
</dbReference>
<protein>
    <recommendedName>
        <fullName evidence="2">C2H2-type domain-containing protein</fullName>
    </recommendedName>
</protein>
<dbReference type="PANTHER" id="PTHR31511:SF12">
    <property type="entry name" value="RHO TERMINATION FACTOR N-TERMINAL DOMAIN-CONTAINING PROTEIN"/>
    <property type="match status" value="1"/>
</dbReference>
<sequence>MGSPNKFCKTCNKFYSKRRKHLTTTSHMRNSQKGKEKCILINSAFKNGIQTFLIKNINYKSISSFLKKCCKKLFISQTSMLLEENKSFKGGVYLKCHFKKIDCEDGEEFMFKSPNIIITVSVNLKEIWLSICESLTNEVGTFEGKGSGWTLSSIDALEIRYTKYQPIKGSSYISLPDLVRNTRSVVNFKNNDNFCFKYAILTKHVKRIISVNSFREHQDKYNWNGLSWPLSVDDIDIFEKNNKSLSVHVFTIDDDGTIVPYRLSKKEKENHFDLLLLTNGEKWHFAYIKNFTKFISCQIPTDIKQKKKKIFICKKCFLYHLTEQSLDTHRCRSYRRNMNQSYNNTIPSNLKATHALVCFDYSINTFKNCLLYATNNEDTFDWTSVDEQTTLQQINKFEKKNPNTSINVFGLGETDKDIAILKSCEKDKNQHFNLLLTKNNKGEYFYSYIKSLNTFLYRFVSKSMSKKYICKLCFSNFQSNENLTVHRRDCMRNPPVKVEMPGPDNNILKFENFQHLQKVDFVIYLDMECLLETHDTVEPNQSNSFTIPYQSHKPYSFAYYISWVRYLKKKQSKYTITSEEVCWRHG</sequence>
<accession>A0A8D8LYU6</accession>
<evidence type="ECO:0000313" key="1">
    <source>
        <dbReference type="EMBL" id="CAG6617531.1"/>
    </source>
</evidence>
<reference evidence="1" key="1">
    <citation type="submission" date="2021-05" db="EMBL/GenBank/DDBJ databases">
        <authorList>
            <person name="Alioto T."/>
            <person name="Alioto T."/>
            <person name="Gomez Garrido J."/>
        </authorList>
    </citation>
    <scope>NUCLEOTIDE SEQUENCE</scope>
</reference>
<proteinExistence type="predicted"/>
<organism evidence="1">
    <name type="scientific">Cacopsylla melanoneura</name>
    <dbReference type="NCBI Taxonomy" id="428564"/>
    <lineage>
        <taxon>Eukaryota</taxon>
        <taxon>Metazoa</taxon>
        <taxon>Ecdysozoa</taxon>
        <taxon>Arthropoda</taxon>
        <taxon>Hexapoda</taxon>
        <taxon>Insecta</taxon>
        <taxon>Pterygota</taxon>
        <taxon>Neoptera</taxon>
        <taxon>Paraneoptera</taxon>
        <taxon>Hemiptera</taxon>
        <taxon>Sternorrhyncha</taxon>
        <taxon>Psylloidea</taxon>
        <taxon>Psyllidae</taxon>
        <taxon>Psyllinae</taxon>
        <taxon>Cacopsylla</taxon>
    </lineage>
</organism>
<evidence type="ECO:0008006" key="2">
    <source>
        <dbReference type="Google" id="ProtNLM"/>
    </source>
</evidence>
<dbReference type="AlphaFoldDB" id="A0A8D8LYU6"/>
<dbReference type="PANTHER" id="PTHR31511">
    <property type="entry name" value="PROTEIN CBG23764"/>
    <property type="match status" value="1"/>
</dbReference>
<name>A0A8D8LYU6_9HEMI</name>